<dbReference type="Pfam" id="PF00723">
    <property type="entry name" value="Glyco_hydro_15"/>
    <property type="match status" value="1"/>
</dbReference>
<sequence length="615" mass="68795">MAEQTQTQTQTKRVPCSTPIEEHGVIGNMRTTALVATDGALNFMCYPRVDSPTIFGALLDAQRGGHFQIAPVIDAPRVKQMYLPETNVLVTRFMSPDAVCEVIDFMPLTRSGDDAPNCVVRIVRAIFGRVSMTMRCAPRFDYARSEHEVVQASERAVRFEPAESEALTLCATVDVSIDGNKDAIARFDLDEDETACFVLGGASEPLERTQPCDASLDETVAYWRAWATQSTYRGRYREVVMRSALLLKLLSSREHGAIVAAPTFGLPETPQGGRRWDYRYTWIRDAAFSVYALLRLGYTGEAQQFMHWIAERNKRCDSDGSLRVMYAVDGEPPPEETVAGELHGSGIEPPLIGNAARDQMQLDVYGALMDAVYLYNKYGAAISHDGWQHVTRTIDYVAAHWEEPDHGIWEFRNGARPLLHSRLMCWVALDRALRLAQKRSLPAPFAEWFDVRDRIHRDIHENFWNGELESFVQTPGSKILDASVLMMPLVRFIGPKDARWLSTLDAIGRDLRVDPLIFRYTRGGALDGLDGEEGGFSACSFWYAEALARAGRVDEGRLVFEKMLAYSNHVGLYSEEVAVDGASLGNFPQALTHLALISSAFQLDRSLEGRHAPWS</sequence>
<dbReference type="GO" id="GO:0004553">
    <property type="term" value="F:hydrolase activity, hydrolyzing O-glycosyl compounds"/>
    <property type="evidence" value="ECO:0007669"/>
    <property type="project" value="UniProtKB-ARBA"/>
</dbReference>
<comment type="caution">
    <text evidence="3">The sequence shown here is derived from an EMBL/GenBank/DDBJ whole genome shotgun (WGS) entry which is preliminary data.</text>
</comment>
<dbReference type="Proteomes" id="UP000054977">
    <property type="component" value="Unassembled WGS sequence"/>
</dbReference>
<evidence type="ECO:0000313" key="3">
    <source>
        <dbReference type="EMBL" id="SAL32245.1"/>
    </source>
</evidence>
<dbReference type="PANTHER" id="PTHR31616">
    <property type="entry name" value="TREHALASE"/>
    <property type="match status" value="1"/>
</dbReference>
<dbReference type="SUPFAM" id="SSF48208">
    <property type="entry name" value="Six-hairpin glycosidases"/>
    <property type="match status" value="1"/>
</dbReference>
<dbReference type="STRING" id="326474.AWB65_02109"/>
<organism evidence="3 4">
    <name type="scientific">Caballeronia humi</name>
    <dbReference type="NCBI Taxonomy" id="326474"/>
    <lineage>
        <taxon>Bacteria</taxon>
        <taxon>Pseudomonadati</taxon>
        <taxon>Pseudomonadota</taxon>
        <taxon>Betaproteobacteria</taxon>
        <taxon>Burkholderiales</taxon>
        <taxon>Burkholderiaceae</taxon>
        <taxon>Caballeronia</taxon>
    </lineage>
</organism>
<evidence type="ECO:0000259" key="2">
    <source>
        <dbReference type="Pfam" id="PF19291"/>
    </source>
</evidence>
<dbReference type="AlphaFoldDB" id="A0A158GJF4"/>
<dbReference type="InterPro" id="IPR011613">
    <property type="entry name" value="GH15-like"/>
</dbReference>
<dbReference type="InterPro" id="IPR008928">
    <property type="entry name" value="6-hairpin_glycosidase_sf"/>
</dbReference>
<proteinExistence type="predicted"/>
<feature type="domain" description="Trehalase-like N-terminal" evidence="2">
    <location>
        <begin position="17"/>
        <end position="179"/>
    </location>
</feature>
<accession>A0A158GJF4</accession>
<feature type="domain" description="GH15-like" evidence="1">
    <location>
        <begin position="234"/>
        <end position="599"/>
    </location>
</feature>
<dbReference type="InterPro" id="IPR045582">
    <property type="entry name" value="Trehalase-like_N"/>
</dbReference>
<dbReference type="InterPro" id="IPR012341">
    <property type="entry name" value="6hp_glycosidase-like_sf"/>
</dbReference>
<dbReference type="GO" id="GO:0005975">
    <property type="term" value="P:carbohydrate metabolic process"/>
    <property type="evidence" value="ECO:0007669"/>
    <property type="project" value="InterPro"/>
</dbReference>
<protein>
    <submittedName>
        <fullName evidence="3">Glycoside hydrolase 15-like protein</fullName>
    </submittedName>
</protein>
<keyword evidence="4" id="KW-1185">Reference proteome</keyword>
<dbReference type="Pfam" id="PF19291">
    <property type="entry name" value="TREH_N"/>
    <property type="match status" value="1"/>
</dbReference>
<dbReference type="EMBL" id="FCNW02000007">
    <property type="protein sequence ID" value="SAL32245.1"/>
    <property type="molecule type" value="Genomic_DNA"/>
</dbReference>
<dbReference type="Gene3D" id="1.50.10.10">
    <property type="match status" value="1"/>
</dbReference>
<evidence type="ECO:0000259" key="1">
    <source>
        <dbReference type="Pfam" id="PF00723"/>
    </source>
</evidence>
<name>A0A158GJF4_9BURK</name>
<evidence type="ECO:0000313" key="4">
    <source>
        <dbReference type="Proteomes" id="UP000054977"/>
    </source>
</evidence>
<dbReference type="PANTHER" id="PTHR31616:SF0">
    <property type="entry name" value="GLUCAN 1,4-ALPHA-GLUCOSIDASE"/>
    <property type="match status" value="1"/>
</dbReference>
<gene>
    <name evidence="3" type="ORF">AWB65_02109</name>
</gene>
<reference evidence="3" key="1">
    <citation type="submission" date="2016-01" db="EMBL/GenBank/DDBJ databases">
        <authorList>
            <person name="Peeters C."/>
        </authorList>
    </citation>
    <scope>NUCLEOTIDE SEQUENCE [LARGE SCALE GENOMIC DNA]</scope>
    <source>
        <strain evidence="3">LMG 22934</strain>
    </source>
</reference>
<dbReference type="RefSeq" id="WP_235007574.1">
    <property type="nucleotide sequence ID" value="NZ_FCNW02000007.1"/>
</dbReference>